<comment type="subcellular location">
    <subcellularLocation>
        <location evidence="1">Secreted</location>
    </subcellularLocation>
</comment>
<dbReference type="PANTHER" id="PTHR10239:SF29">
    <property type="entry name" value="AMOP DOMAIN-CONTAINING PROTEIN"/>
    <property type="match status" value="1"/>
</dbReference>
<dbReference type="AlphaFoldDB" id="A0A2G8LPY0"/>
<gene>
    <name evidence="6" type="ORF">BSL78_00750</name>
</gene>
<reference evidence="6 7" key="1">
    <citation type="journal article" date="2017" name="PLoS Biol.">
        <title>The sea cucumber genome provides insights into morphological evolution and visceral regeneration.</title>
        <authorList>
            <person name="Zhang X."/>
            <person name="Sun L."/>
            <person name="Yuan J."/>
            <person name="Sun Y."/>
            <person name="Gao Y."/>
            <person name="Zhang L."/>
            <person name="Li S."/>
            <person name="Dai H."/>
            <person name="Hamel J.F."/>
            <person name="Liu C."/>
            <person name="Yu Y."/>
            <person name="Liu S."/>
            <person name="Lin W."/>
            <person name="Guo K."/>
            <person name="Jin S."/>
            <person name="Xu P."/>
            <person name="Storey K.B."/>
            <person name="Huan P."/>
            <person name="Zhang T."/>
            <person name="Zhou Y."/>
            <person name="Zhang J."/>
            <person name="Lin C."/>
            <person name="Li X."/>
            <person name="Xing L."/>
            <person name="Huo D."/>
            <person name="Sun M."/>
            <person name="Wang L."/>
            <person name="Mercier A."/>
            <person name="Li F."/>
            <person name="Yang H."/>
            <person name="Xiang J."/>
        </authorList>
    </citation>
    <scope>NUCLEOTIDE SEQUENCE [LARGE SCALE GENOMIC DNA]</scope>
    <source>
        <strain evidence="6">Shaxun</strain>
        <tissue evidence="6">Muscle</tissue>
    </source>
</reference>
<proteinExistence type="predicted"/>
<dbReference type="InterPro" id="IPR051867">
    <property type="entry name" value="Angio_Inhib/Adhesion_GPCR"/>
</dbReference>
<dbReference type="InterPro" id="IPR005533">
    <property type="entry name" value="AMOP_dom"/>
</dbReference>
<sequence length="162" mass="18621">MSCKSEKLRSHLARLNDLPGCPCLGPSNLNQNDAIFDENKEAVYRWAHTNVDEDWLEIYKSTASFCIHSLYSSTSTSLAAQQCCYDEMNRLITRGPGAGTPHLISTEISPELSYKIDIMPWIICKGDWTRYNLIRPPNNALSCEVNPDEEHYRKYWLEARNF</sequence>
<accession>A0A2G8LPY0</accession>
<evidence type="ECO:0000256" key="3">
    <source>
        <dbReference type="ARBA" id="ARBA00022729"/>
    </source>
</evidence>
<keyword evidence="4" id="KW-1015">Disulfide bond</keyword>
<protein>
    <recommendedName>
        <fullName evidence="5">AMOP domain-containing protein</fullName>
    </recommendedName>
</protein>
<evidence type="ECO:0000256" key="4">
    <source>
        <dbReference type="ARBA" id="ARBA00023157"/>
    </source>
</evidence>
<dbReference type="SMART" id="SM00723">
    <property type="entry name" value="AMOP"/>
    <property type="match status" value="1"/>
</dbReference>
<dbReference type="OrthoDB" id="9930623at2759"/>
<dbReference type="GO" id="GO:0005576">
    <property type="term" value="C:extracellular region"/>
    <property type="evidence" value="ECO:0007669"/>
    <property type="project" value="UniProtKB-SubCell"/>
</dbReference>
<name>A0A2G8LPY0_STIJA</name>
<dbReference type="PROSITE" id="PS50856">
    <property type="entry name" value="AMOP"/>
    <property type="match status" value="1"/>
</dbReference>
<evidence type="ECO:0000313" key="7">
    <source>
        <dbReference type="Proteomes" id="UP000230750"/>
    </source>
</evidence>
<evidence type="ECO:0000313" key="6">
    <source>
        <dbReference type="EMBL" id="PIK62319.1"/>
    </source>
</evidence>
<keyword evidence="3" id="KW-0732">Signal</keyword>
<comment type="caution">
    <text evidence="6">The sequence shown here is derived from an EMBL/GenBank/DDBJ whole genome shotgun (WGS) entry which is preliminary data.</text>
</comment>
<dbReference type="Pfam" id="PF03782">
    <property type="entry name" value="AMOP"/>
    <property type="match status" value="1"/>
</dbReference>
<dbReference type="Proteomes" id="UP000230750">
    <property type="component" value="Unassembled WGS sequence"/>
</dbReference>
<evidence type="ECO:0000259" key="5">
    <source>
        <dbReference type="PROSITE" id="PS50856"/>
    </source>
</evidence>
<dbReference type="EMBL" id="MRZV01000014">
    <property type="protein sequence ID" value="PIK62319.1"/>
    <property type="molecule type" value="Genomic_DNA"/>
</dbReference>
<dbReference type="PANTHER" id="PTHR10239">
    <property type="entry name" value="ISTHMIN-2"/>
    <property type="match status" value="1"/>
</dbReference>
<evidence type="ECO:0000256" key="2">
    <source>
        <dbReference type="ARBA" id="ARBA00022525"/>
    </source>
</evidence>
<organism evidence="6 7">
    <name type="scientific">Stichopus japonicus</name>
    <name type="common">Sea cucumber</name>
    <dbReference type="NCBI Taxonomy" id="307972"/>
    <lineage>
        <taxon>Eukaryota</taxon>
        <taxon>Metazoa</taxon>
        <taxon>Echinodermata</taxon>
        <taxon>Eleutherozoa</taxon>
        <taxon>Echinozoa</taxon>
        <taxon>Holothuroidea</taxon>
        <taxon>Aspidochirotacea</taxon>
        <taxon>Aspidochirotida</taxon>
        <taxon>Stichopodidae</taxon>
        <taxon>Apostichopus</taxon>
    </lineage>
</organism>
<keyword evidence="2" id="KW-0964">Secreted</keyword>
<dbReference type="STRING" id="307972.A0A2G8LPY0"/>
<keyword evidence="7" id="KW-1185">Reference proteome</keyword>
<evidence type="ECO:0000256" key="1">
    <source>
        <dbReference type="ARBA" id="ARBA00004613"/>
    </source>
</evidence>
<feature type="domain" description="AMOP" evidence="5">
    <location>
        <begin position="1"/>
        <end position="150"/>
    </location>
</feature>